<protein>
    <submittedName>
        <fullName evidence="2">Uncharacterized protein</fullName>
    </submittedName>
</protein>
<evidence type="ECO:0000256" key="1">
    <source>
        <dbReference type="SAM" id="MobiDB-lite"/>
    </source>
</evidence>
<accession>A0A2H3B074</accession>
<proteinExistence type="predicted"/>
<dbReference type="AlphaFoldDB" id="A0A2H3B074"/>
<organism evidence="2 3">
    <name type="scientific">Armillaria solidipes</name>
    <dbReference type="NCBI Taxonomy" id="1076256"/>
    <lineage>
        <taxon>Eukaryota</taxon>
        <taxon>Fungi</taxon>
        <taxon>Dikarya</taxon>
        <taxon>Basidiomycota</taxon>
        <taxon>Agaricomycotina</taxon>
        <taxon>Agaricomycetes</taxon>
        <taxon>Agaricomycetidae</taxon>
        <taxon>Agaricales</taxon>
        <taxon>Marasmiineae</taxon>
        <taxon>Physalacriaceae</taxon>
        <taxon>Armillaria</taxon>
    </lineage>
</organism>
<gene>
    <name evidence="2" type="ORF">ARMSODRAFT_980788</name>
</gene>
<reference evidence="3" key="1">
    <citation type="journal article" date="2017" name="Nat. Ecol. Evol.">
        <title>Genome expansion and lineage-specific genetic innovations in the forest pathogenic fungi Armillaria.</title>
        <authorList>
            <person name="Sipos G."/>
            <person name="Prasanna A.N."/>
            <person name="Walter M.C."/>
            <person name="O'Connor E."/>
            <person name="Balint B."/>
            <person name="Krizsan K."/>
            <person name="Kiss B."/>
            <person name="Hess J."/>
            <person name="Varga T."/>
            <person name="Slot J."/>
            <person name="Riley R."/>
            <person name="Boka B."/>
            <person name="Rigling D."/>
            <person name="Barry K."/>
            <person name="Lee J."/>
            <person name="Mihaltcheva S."/>
            <person name="LaButti K."/>
            <person name="Lipzen A."/>
            <person name="Waldron R."/>
            <person name="Moloney N.M."/>
            <person name="Sperisen C."/>
            <person name="Kredics L."/>
            <person name="Vagvoelgyi C."/>
            <person name="Patrignani A."/>
            <person name="Fitzpatrick D."/>
            <person name="Nagy I."/>
            <person name="Doyle S."/>
            <person name="Anderson J.B."/>
            <person name="Grigoriev I.V."/>
            <person name="Gueldener U."/>
            <person name="Muensterkoetter M."/>
            <person name="Nagy L.G."/>
        </authorList>
    </citation>
    <scope>NUCLEOTIDE SEQUENCE [LARGE SCALE GENOMIC DNA]</scope>
    <source>
        <strain evidence="3">28-4</strain>
    </source>
</reference>
<feature type="region of interest" description="Disordered" evidence="1">
    <location>
        <begin position="34"/>
        <end position="53"/>
    </location>
</feature>
<evidence type="ECO:0000313" key="3">
    <source>
        <dbReference type="Proteomes" id="UP000218334"/>
    </source>
</evidence>
<evidence type="ECO:0000313" key="2">
    <source>
        <dbReference type="EMBL" id="PBK62324.1"/>
    </source>
</evidence>
<name>A0A2H3B074_9AGAR</name>
<dbReference type="EMBL" id="KZ293467">
    <property type="protein sequence ID" value="PBK62324.1"/>
    <property type="molecule type" value="Genomic_DNA"/>
</dbReference>
<dbReference type="Proteomes" id="UP000218334">
    <property type="component" value="Unassembled WGS sequence"/>
</dbReference>
<keyword evidence="3" id="KW-1185">Reference proteome</keyword>
<sequence>MTEIRARAFKVGLDSASIETAPSMTRILVEGATRREDERNLRGGAPKKSVMTQTHVTVTKRLRTFPPNIFKGCTGSGACPWLKIARAERFRTEASLLISVGVSMSVQQGRVVNGLRRGEEKLPDGYIFHAQKSLLKLQ</sequence>